<comment type="caution">
    <text evidence="1">The sequence shown here is derived from an EMBL/GenBank/DDBJ whole genome shotgun (WGS) entry which is preliminary data.</text>
</comment>
<organism evidence="1 2">
    <name type="scientific">Hibiscus sabdariffa</name>
    <name type="common">roselle</name>
    <dbReference type="NCBI Taxonomy" id="183260"/>
    <lineage>
        <taxon>Eukaryota</taxon>
        <taxon>Viridiplantae</taxon>
        <taxon>Streptophyta</taxon>
        <taxon>Embryophyta</taxon>
        <taxon>Tracheophyta</taxon>
        <taxon>Spermatophyta</taxon>
        <taxon>Magnoliopsida</taxon>
        <taxon>eudicotyledons</taxon>
        <taxon>Gunneridae</taxon>
        <taxon>Pentapetalae</taxon>
        <taxon>rosids</taxon>
        <taxon>malvids</taxon>
        <taxon>Malvales</taxon>
        <taxon>Malvaceae</taxon>
        <taxon>Malvoideae</taxon>
        <taxon>Hibiscus</taxon>
    </lineage>
</organism>
<keyword evidence="2" id="KW-1185">Reference proteome</keyword>
<dbReference type="EMBL" id="JBBPBN010000088">
    <property type="protein sequence ID" value="KAK8981859.1"/>
    <property type="molecule type" value="Genomic_DNA"/>
</dbReference>
<name>A0ABR2P0E8_9ROSI</name>
<dbReference type="Proteomes" id="UP001396334">
    <property type="component" value="Unassembled WGS sequence"/>
</dbReference>
<reference evidence="1 2" key="1">
    <citation type="journal article" date="2024" name="G3 (Bethesda)">
        <title>Genome assembly of Hibiscus sabdariffa L. provides insights into metabolisms of medicinal natural products.</title>
        <authorList>
            <person name="Kim T."/>
        </authorList>
    </citation>
    <scope>NUCLEOTIDE SEQUENCE [LARGE SCALE GENOMIC DNA]</scope>
    <source>
        <strain evidence="1">TK-2024</strain>
        <tissue evidence="1">Old leaves</tissue>
    </source>
</reference>
<evidence type="ECO:0000313" key="2">
    <source>
        <dbReference type="Proteomes" id="UP001396334"/>
    </source>
</evidence>
<proteinExistence type="predicted"/>
<sequence>MTTLLQQKPYQNIRPPPQNYLHRYQNLPSFVIEDKLFTSLVFDANIERWYALAGKKIQLAAAQHRLSRS</sequence>
<gene>
    <name evidence="1" type="ORF">V6N11_049351</name>
</gene>
<protein>
    <submittedName>
        <fullName evidence="1">Uncharacterized protein</fullName>
    </submittedName>
</protein>
<evidence type="ECO:0000313" key="1">
    <source>
        <dbReference type="EMBL" id="KAK8981859.1"/>
    </source>
</evidence>
<accession>A0ABR2P0E8</accession>